<accession>A0ABT6WE07</accession>
<feature type="region of interest" description="Disordered" evidence="1">
    <location>
        <begin position="51"/>
        <end position="72"/>
    </location>
</feature>
<proteinExistence type="predicted"/>
<evidence type="ECO:0000313" key="3">
    <source>
        <dbReference type="Proteomes" id="UP001241758"/>
    </source>
</evidence>
<organism evidence="2 3">
    <name type="scientific">Actinoplanes sandaracinus</name>
    <dbReference type="NCBI Taxonomy" id="3045177"/>
    <lineage>
        <taxon>Bacteria</taxon>
        <taxon>Bacillati</taxon>
        <taxon>Actinomycetota</taxon>
        <taxon>Actinomycetes</taxon>
        <taxon>Micromonosporales</taxon>
        <taxon>Micromonosporaceae</taxon>
        <taxon>Actinoplanes</taxon>
    </lineage>
</organism>
<dbReference type="EMBL" id="JASCTH010000003">
    <property type="protein sequence ID" value="MDI6097955.1"/>
    <property type="molecule type" value="Genomic_DNA"/>
</dbReference>
<sequence length="72" mass="8092">MTTEARCRRASEPGLPRRRGPAAWVASAASAWLGWTVPLLLAEWWWERDRARRPAARPRPATTGDRDPVTVA</sequence>
<dbReference type="RefSeq" id="WP_282757408.1">
    <property type="nucleotide sequence ID" value="NZ_JASCTH010000003.1"/>
</dbReference>
<gene>
    <name evidence="2" type="ORF">QLQ12_04990</name>
</gene>
<comment type="caution">
    <text evidence="2">The sequence shown here is derived from an EMBL/GenBank/DDBJ whole genome shotgun (WGS) entry which is preliminary data.</text>
</comment>
<evidence type="ECO:0000256" key="1">
    <source>
        <dbReference type="SAM" id="MobiDB-lite"/>
    </source>
</evidence>
<dbReference type="Proteomes" id="UP001241758">
    <property type="component" value="Unassembled WGS sequence"/>
</dbReference>
<evidence type="ECO:0000313" key="2">
    <source>
        <dbReference type="EMBL" id="MDI6097955.1"/>
    </source>
</evidence>
<protein>
    <submittedName>
        <fullName evidence="2">Uncharacterized protein</fullName>
    </submittedName>
</protein>
<name>A0ABT6WE07_9ACTN</name>
<keyword evidence="3" id="KW-1185">Reference proteome</keyword>
<reference evidence="2 3" key="1">
    <citation type="submission" date="2023-05" db="EMBL/GenBank/DDBJ databases">
        <title>Actinoplanes sp. NEAU-A12 genome sequencing.</title>
        <authorList>
            <person name="Wang Z.-S."/>
        </authorList>
    </citation>
    <scope>NUCLEOTIDE SEQUENCE [LARGE SCALE GENOMIC DNA]</scope>
    <source>
        <strain evidence="2 3">NEAU-A12</strain>
    </source>
</reference>